<dbReference type="EMBL" id="AFBN01000099">
    <property type="protein sequence ID" value="EGF51614.1"/>
    <property type="molecule type" value="Genomic_DNA"/>
</dbReference>
<proteinExistence type="inferred from homology"/>
<evidence type="ECO:0000256" key="3">
    <source>
        <dbReference type="ARBA" id="ARBA00022737"/>
    </source>
</evidence>
<dbReference type="SUPFAM" id="SSF51161">
    <property type="entry name" value="Trimeric LpxA-like enzymes"/>
    <property type="match status" value="1"/>
</dbReference>
<keyword evidence="3" id="KW-0677">Repeat</keyword>
<comment type="similarity">
    <text evidence="1">Belongs to the transferase hexapeptide repeat family.</text>
</comment>
<organism evidence="5 6">
    <name type="scientific">Bacteroides fluxus YIT 12057</name>
    <dbReference type="NCBI Taxonomy" id="763034"/>
    <lineage>
        <taxon>Bacteria</taxon>
        <taxon>Pseudomonadati</taxon>
        <taxon>Bacteroidota</taxon>
        <taxon>Bacteroidia</taxon>
        <taxon>Bacteroidales</taxon>
        <taxon>Bacteroidaceae</taxon>
        <taxon>Bacteroides</taxon>
    </lineage>
</organism>
<dbReference type="GO" id="GO:0008374">
    <property type="term" value="F:O-acyltransferase activity"/>
    <property type="evidence" value="ECO:0007669"/>
    <property type="project" value="TreeGrafter"/>
</dbReference>
<dbReference type="InterPro" id="IPR001451">
    <property type="entry name" value="Hexapep"/>
</dbReference>
<protein>
    <submittedName>
        <fullName evidence="5">Bacterial transferase hexapeptide repeat protein</fullName>
    </submittedName>
</protein>
<keyword evidence="6" id="KW-1185">Reference proteome</keyword>
<dbReference type="PANTHER" id="PTHR23416">
    <property type="entry name" value="SIALIC ACID SYNTHASE-RELATED"/>
    <property type="match status" value="1"/>
</dbReference>
<dbReference type="Pfam" id="PF14602">
    <property type="entry name" value="Hexapep_2"/>
    <property type="match status" value="1"/>
</dbReference>
<evidence type="ECO:0000256" key="2">
    <source>
        <dbReference type="ARBA" id="ARBA00022679"/>
    </source>
</evidence>
<dbReference type="PROSITE" id="PS00101">
    <property type="entry name" value="HEXAPEP_TRANSFERASES"/>
    <property type="match status" value="1"/>
</dbReference>
<sequence>MDTHRSQYRLKKKSLNMNKILNFFFRGINWVVSWKSFKVLPYINRMKLCAYGIEHGSNCRLIGHCKIIVGMHSHVSIGNNFRLVSSNSFPLSTHKSCIAVPEGATLKIGNDCGMSSPIIRVRKCIIIGNNVNLGGGVILLDTDSHSLNYLDRRIGAIDMANRVDKEIVIDDDVLIGANSIILKGVHIGARSVIGAGSVVTKSIPSDCIAAGNPARVIRKINQDNEATII</sequence>
<keyword evidence="4" id="KW-0012">Acyltransferase</keyword>
<dbReference type="InterPro" id="IPR018357">
    <property type="entry name" value="Hexapep_transf_CS"/>
</dbReference>
<dbReference type="HOGENOM" id="CLU_051638_7_1_10"/>
<dbReference type="InterPro" id="IPR011004">
    <property type="entry name" value="Trimer_LpxA-like_sf"/>
</dbReference>
<dbReference type="InterPro" id="IPR051159">
    <property type="entry name" value="Hexapeptide_acetyltransf"/>
</dbReference>
<reference evidence="5 6" key="1">
    <citation type="submission" date="2011-02" db="EMBL/GenBank/DDBJ databases">
        <authorList>
            <person name="Weinstock G."/>
            <person name="Sodergren E."/>
            <person name="Clifton S."/>
            <person name="Fulton L."/>
            <person name="Fulton B."/>
            <person name="Courtney L."/>
            <person name="Fronick C."/>
            <person name="Harrison M."/>
            <person name="Strong C."/>
            <person name="Farmer C."/>
            <person name="Delahaunty K."/>
            <person name="Markovic C."/>
            <person name="Hall O."/>
            <person name="Minx P."/>
            <person name="Tomlinson C."/>
            <person name="Mitreva M."/>
            <person name="Hou S."/>
            <person name="Chen J."/>
            <person name="Wollam A."/>
            <person name="Pepin K.H."/>
            <person name="Johnson M."/>
            <person name="Bhonagiri V."/>
            <person name="Zhang X."/>
            <person name="Suruliraj S."/>
            <person name="Warren W."/>
            <person name="Chinwalla A."/>
            <person name="Mardis E.R."/>
            <person name="Wilson R.K."/>
        </authorList>
    </citation>
    <scope>NUCLEOTIDE SEQUENCE [LARGE SCALE GENOMIC DNA]</scope>
    <source>
        <strain evidence="5 6">YIT 12057</strain>
    </source>
</reference>
<name>F3PXN2_9BACE</name>
<dbReference type="eggNOG" id="COG0110">
    <property type="taxonomic scope" value="Bacteria"/>
</dbReference>
<evidence type="ECO:0000256" key="1">
    <source>
        <dbReference type="ARBA" id="ARBA00007274"/>
    </source>
</evidence>
<evidence type="ECO:0000256" key="4">
    <source>
        <dbReference type="ARBA" id="ARBA00023315"/>
    </source>
</evidence>
<accession>F3PXN2</accession>
<dbReference type="Proteomes" id="UP000003416">
    <property type="component" value="Unassembled WGS sequence"/>
</dbReference>
<gene>
    <name evidence="5" type="ORF">HMPREF9446_03530</name>
</gene>
<dbReference type="AlphaFoldDB" id="F3PXN2"/>
<dbReference type="PANTHER" id="PTHR23416:SF23">
    <property type="entry name" value="ACETYLTRANSFERASE C18B11.09C-RELATED"/>
    <property type="match status" value="1"/>
</dbReference>
<evidence type="ECO:0000313" key="5">
    <source>
        <dbReference type="EMBL" id="EGF51614.1"/>
    </source>
</evidence>
<dbReference type="STRING" id="763034.HMPREF9446_03530"/>
<keyword evidence="2 5" id="KW-0808">Transferase</keyword>
<evidence type="ECO:0000313" key="6">
    <source>
        <dbReference type="Proteomes" id="UP000003416"/>
    </source>
</evidence>
<comment type="caution">
    <text evidence="5">The sequence shown here is derived from an EMBL/GenBank/DDBJ whole genome shotgun (WGS) entry which is preliminary data.</text>
</comment>
<dbReference type="Gene3D" id="2.160.10.10">
    <property type="entry name" value="Hexapeptide repeat proteins"/>
    <property type="match status" value="1"/>
</dbReference>